<dbReference type="InterPro" id="IPR046528">
    <property type="entry name" value="DUF6593"/>
</dbReference>
<evidence type="ECO:0000313" key="3">
    <source>
        <dbReference type="EMBL" id="KZS87711.1"/>
    </source>
</evidence>
<dbReference type="EMBL" id="KV419445">
    <property type="protein sequence ID" value="KZS87711.1"/>
    <property type="molecule type" value="Genomic_DNA"/>
</dbReference>
<evidence type="ECO:0000259" key="2">
    <source>
        <dbReference type="Pfam" id="PF20236"/>
    </source>
</evidence>
<dbReference type="AlphaFoldDB" id="A0A164NHL8"/>
<evidence type="ECO:0000256" key="1">
    <source>
        <dbReference type="SAM" id="MobiDB-lite"/>
    </source>
</evidence>
<sequence>VFCVMSLASSSTENNDPPPAYHDTNGRAGDDIAASILSKHPIDSKEASSDSLILTFEGQEIKKSVILAPDGRTLFSTVSEGAIFEGSGVLAERLKDGQGNVVGTFLRTAKGSDKIVVGNQAPINRKSWLKPGMPFSKTLGSFSHDGVEYKWVSVKDPNQITLELRNESTKALLAQYQDSRRDWSVPPPQLVIKKAKIEIHSPGLHMIDMILFSLLVVELVREDGAVGVMDVSTASGKGKMQGGFSARNF</sequence>
<feature type="domain" description="DUF6593" evidence="2">
    <location>
        <begin position="66"/>
        <end position="222"/>
    </location>
</feature>
<feature type="region of interest" description="Disordered" evidence="1">
    <location>
        <begin position="8"/>
        <end position="28"/>
    </location>
</feature>
<feature type="non-terminal residue" evidence="3">
    <location>
        <position position="1"/>
    </location>
</feature>
<protein>
    <recommendedName>
        <fullName evidence="2">DUF6593 domain-containing protein</fullName>
    </recommendedName>
</protein>
<gene>
    <name evidence="3" type="ORF">SISNIDRAFT_460645</name>
</gene>
<reference evidence="3 4" key="1">
    <citation type="journal article" date="2016" name="Mol. Biol. Evol.">
        <title>Comparative Genomics of Early-Diverging Mushroom-Forming Fungi Provides Insights into the Origins of Lignocellulose Decay Capabilities.</title>
        <authorList>
            <person name="Nagy L.G."/>
            <person name="Riley R."/>
            <person name="Tritt A."/>
            <person name="Adam C."/>
            <person name="Daum C."/>
            <person name="Floudas D."/>
            <person name="Sun H."/>
            <person name="Yadav J.S."/>
            <person name="Pangilinan J."/>
            <person name="Larsson K.H."/>
            <person name="Matsuura K."/>
            <person name="Barry K."/>
            <person name="Labutti K."/>
            <person name="Kuo R."/>
            <person name="Ohm R.A."/>
            <person name="Bhattacharya S.S."/>
            <person name="Shirouzu T."/>
            <person name="Yoshinaga Y."/>
            <person name="Martin F.M."/>
            <person name="Grigoriev I.V."/>
            <person name="Hibbett D.S."/>
        </authorList>
    </citation>
    <scope>NUCLEOTIDE SEQUENCE [LARGE SCALE GENOMIC DNA]</scope>
    <source>
        <strain evidence="3 4">HHB9708</strain>
    </source>
</reference>
<accession>A0A164NHL8</accession>
<name>A0A164NHL8_9AGAM</name>
<organism evidence="3 4">
    <name type="scientific">Sistotremastrum niveocremeum HHB9708</name>
    <dbReference type="NCBI Taxonomy" id="1314777"/>
    <lineage>
        <taxon>Eukaryota</taxon>
        <taxon>Fungi</taxon>
        <taxon>Dikarya</taxon>
        <taxon>Basidiomycota</taxon>
        <taxon>Agaricomycotina</taxon>
        <taxon>Agaricomycetes</taxon>
        <taxon>Sistotremastrales</taxon>
        <taxon>Sistotremastraceae</taxon>
        <taxon>Sertulicium</taxon>
        <taxon>Sertulicium niveocremeum</taxon>
    </lineage>
</organism>
<evidence type="ECO:0000313" key="4">
    <source>
        <dbReference type="Proteomes" id="UP000076722"/>
    </source>
</evidence>
<dbReference type="Proteomes" id="UP000076722">
    <property type="component" value="Unassembled WGS sequence"/>
</dbReference>
<proteinExistence type="predicted"/>
<keyword evidence="4" id="KW-1185">Reference proteome</keyword>
<dbReference type="Pfam" id="PF20236">
    <property type="entry name" value="DUF6593"/>
    <property type="match status" value="1"/>
</dbReference>
<dbReference type="OrthoDB" id="3360976at2759"/>